<evidence type="ECO:0000313" key="2">
    <source>
        <dbReference type="Proteomes" id="UP001465976"/>
    </source>
</evidence>
<reference evidence="1 2" key="1">
    <citation type="submission" date="2024-02" db="EMBL/GenBank/DDBJ databases">
        <title>A draft genome for the cacao thread blight pathogen Marasmius crinis-equi.</title>
        <authorList>
            <person name="Cohen S.P."/>
            <person name="Baruah I.K."/>
            <person name="Amoako-Attah I."/>
            <person name="Bukari Y."/>
            <person name="Meinhardt L.W."/>
            <person name="Bailey B.A."/>
        </authorList>
    </citation>
    <scope>NUCLEOTIDE SEQUENCE [LARGE SCALE GENOMIC DNA]</scope>
    <source>
        <strain evidence="1 2">GH-76</strain>
    </source>
</reference>
<comment type="caution">
    <text evidence="1">The sequence shown here is derived from an EMBL/GenBank/DDBJ whole genome shotgun (WGS) entry which is preliminary data.</text>
</comment>
<dbReference type="Proteomes" id="UP001465976">
    <property type="component" value="Unassembled WGS sequence"/>
</dbReference>
<protein>
    <submittedName>
        <fullName evidence="1">Uncharacterized protein</fullName>
    </submittedName>
</protein>
<gene>
    <name evidence="1" type="ORF">V5O48_017422</name>
</gene>
<accession>A0ABR3ENZ8</accession>
<proteinExistence type="predicted"/>
<dbReference type="EMBL" id="JBAHYK010002666">
    <property type="protein sequence ID" value="KAL0564619.1"/>
    <property type="molecule type" value="Genomic_DNA"/>
</dbReference>
<keyword evidence="2" id="KW-1185">Reference proteome</keyword>
<name>A0ABR3ENZ8_9AGAR</name>
<evidence type="ECO:0000313" key="1">
    <source>
        <dbReference type="EMBL" id="KAL0564619.1"/>
    </source>
</evidence>
<organism evidence="1 2">
    <name type="scientific">Marasmius crinis-equi</name>
    <dbReference type="NCBI Taxonomy" id="585013"/>
    <lineage>
        <taxon>Eukaryota</taxon>
        <taxon>Fungi</taxon>
        <taxon>Dikarya</taxon>
        <taxon>Basidiomycota</taxon>
        <taxon>Agaricomycotina</taxon>
        <taxon>Agaricomycetes</taxon>
        <taxon>Agaricomycetidae</taxon>
        <taxon>Agaricales</taxon>
        <taxon>Marasmiineae</taxon>
        <taxon>Marasmiaceae</taxon>
        <taxon>Marasmius</taxon>
    </lineage>
</organism>
<sequence>MNPKTSRKYTLEVHRVLSPHVKCLQKLIFEPENCSLSEYPTRKYQQSSKSSIVPFTGGLRYGLRSESVNWMFNSIPGLKDRADYTWITDGPLQDALLLWIAHRDREEFIRLTECPRSGKKRESFIREQAFERLNRFTGLTEDGHLEPQAEDVDKQALTLLEDAMFLPEVNQGLAGEQQWGLDVGIHKTTGIHMLISRMLKGMFIMSGRTSKWAKNTQAIVTHLHGRKRSGEMLITLHKSVQEISRDQGGRLQ</sequence>